<dbReference type="InterPro" id="IPR011006">
    <property type="entry name" value="CheY-like_superfamily"/>
</dbReference>
<dbReference type="Pfam" id="PF01339">
    <property type="entry name" value="CheB_methylest"/>
    <property type="match status" value="1"/>
</dbReference>
<feature type="active site" evidence="4 5">
    <location>
        <position position="199"/>
    </location>
</feature>
<evidence type="ECO:0000256" key="2">
    <source>
        <dbReference type="ARBA" id="ARBA00022801"/>
    </source>
</evidence>
<dbReference type="PIRSF" id="PIRSF000876">
    <property type="entry name" value="RR_chemtxs_CheB"/>
    <property type="match status" value="1"/>
</dbReference>
<dbReference type="STRING" id="1384459.GL4_2823"/>
<dbReference type="InterPro" id="IPR035909">
    <property type="entry name" value="CheB_C"/>
</dbReference>
<evidence type="ECO:0000256" key="3">
    <source>
        <dbReference type="ARBA" id="ARBA00048267"/>
    </source>
</evidence>
<dbReference type="InterPro" id="IPR000673">
    <property type="entry name" value="Sig_transdc_resp-reg_Me-estase"/>
</dbReference>
<dbReference type="Gene3D" id="3.40.50.2300">
    <property type="match status" value="1"/>
</dbReference>
<comment type="function">
    <text evidence="4">Involved in chemotaxis. Part of a chemotaxis signal transduction system that modulates chemotaxis in response to various stimuli. Catalyzes the demethylation of specific methylglutamate residues introduced into the chemoreceptors (methyl-accepting chemotaxis proteins or MCP) by CheR. Also mediates the irreversible deamidation of specific glutamine residues to glutamic acid.</text>
</comment>
<comment type="subcellular location">
    <subcellularLocation>
        <location evidence="4">Cytoplasm</location>
    </subcellularLocation>
</comment>
<dbReference type="GO" id="GO:0006935">
    <property type="term" value="P:chemotaxis"/>
    <property type="evidence" value="ECO:0007669"/>
    <property type="project" value="UniProtKB-UniRule"/>
</dbReference>
<protein>
    <recommendedName>
        <fullName evidence="4">Protein-glutamate methylesterase/protein-glutamine glutaminase</fullName>
        <ecNumber evidence="4">3.1.1.61</ecNumber>
        <ecNumber evidence="4">3.5.1.44</ecNumber>
    </recommendedName>
</protein>
<comment type="catalytic activity">
    <reaction evidence="4">
        <text>L-glutaminyl-[protein] + H2O = L-glutamyl-[protein] + NH4(+)</text>
        <dbReference type="Rhea" id="RHEA:16441"/>
        <dbReference type="Rhea" id="RHEA-COMP:10207"/>
        <dbReference type="Rhea" id="RHEA-COMP:10208"/>
        <dbReference type="ChEBI" id="CHEBI:15377"/>
        <dbReference type="ChEBI" id="CHEBI:28938"/>
        <dbReference type="ChEBI" id="CHEBI:29973"/>
        <dbReference type="ChEBI" id="CHEBI:30011"/>
        <dbReference type="EC" id="3.5.1.44"/>
    </reaction>
</comment>
<evidence type="ECO:0000259" key="7">
    <source>
        <dbReference type="PROSITE" id="PS50110"/>
    </source>
</evidence>
<evidence type="ECO:0000313" key="10">
    <source>
        <dbReference type="Proteomes" id="UP000031643"/>
    </source>
</evidence>
<keyword evidence="10" id="KW-1185">Reference proteome</keyword>
<dbReference type="InterPro" id="IPR008248">
    <property type="entry name" value="CheB-like"/>
</dbReference>
<sequence length="358" mass="37644">MANPGRVMIVDDSGILRGVVARWIESEADLEVVGRYANGKQAIDAAAQCAPDVIILDIEMPVMDGLEALPLLKRACPSARILMISSQTRRSADISLKALELGAVDFLAKPEAQRDIVGRPEFHRELLRKVRGLVRWRSRFTGHPRSAVPPQQFEQRVFSSRAPEAIVIGSSTGGPEALSHLLSSLEPALGRIPVLIAQHMPPVFTAALAERLGRVTGIEAMEARDGQEIIGGRIYVAPGDGHMTIVQGAPPRIAVGQGAAVNFQRPSVDILFESAARVFASRTLGIVLTGMGTDGATGAKCIADAGGSVIAQDFGTSVVWGMPGAAAASGACAAILPLHEIATTAGQLIAGERPRGQP</sequence>
<dbReference type="GO" id="GO:0050568">
    <property type="term" value="F:protein-glutamine glutaminase activity"/>
    <property type="evidence" value="ECO:0007669"/>
    <property type="project" value="UniProtKB-UniRule"/>
</dbReference>
<dbReference type="GO" id="GO:0005737">
    <property type="term" value="C:cytoplasm"/>
    <property type="evidence" value="ECO:0007669"/>
    <property type="project" value="UniProtKB-SubCell"/>
</dbReference>
<dbReference type="InterPro" id="IPR001789">
    <property type="entry name" value="Sig_transdc_resp-reg_receiver"/>
</dbReference>
<dbReference type="AlphaFoldDB" id="A0A0A8K627"/>
<dbReference type="EC" id="3.5.1.44" evidence="4"/>
<dbReference type="KEGG" id="mcg:GL4_2823"/>
<dbReference type="CDD" id="cd17541">
    <property type="entry name" value="REC_CheB-like"/>
    <property type="match status" value="1"/>
</dbReference>
<dbReference type="Pfam" id="PF00072">
    <property type="entry name" value="Response_reg"/>
    <property type="match status" value="1"/>
</dbReference>
<reference evidence="9 10" key="1">
    <citation type="submission" date="2014-09" db="EMBL/GenBank/DDBJ databases">
        <title>Genome sequencing of Methyloceanibacter caenitepidi Gela4.</title>
        <authorList>
            <person name="Takeuchi M."/>
            <person name="Susumu S."/>
            <person name="Kamagata Y."/>
            <person name="Oshima K."/>
            <person name="Hattori M."/>
            <person name="Iwasaki W."/>
        </authorList>
    </citation>
    <scope>NUCLEOTIDE SEQUENCE [LARGE SCALE GENOMIC DNA]</scope>
    <source>
        <strain evidence="9 10">Gela4</strain>
    </source>
</reference>
<comment type="PTM">
    <text evidence="4">Phosphorylated by CheA. Phosphorylation of the N-terminal regulatory domain activates the methylesterase activity.</text>
</comment>
<proteinExistence type="inferred from homology"/>
<feature type="domain" description="Response regulatory" evidence="7">
    <location>
        <begin position="6"/>
        <end position="124"/>
    </location>
</feature>
<evidence type="ECO:0000256" key="5">
    <source>
        <dbReference type="PROSITE-ProRule" id="PRU00050"/>
    </source>
</evidence>
<name>A0A0A8K627_9HYPH</name>
<evidence type="ECO:0000256" key="1">
    <source>
        <dbReference type="ARBA" id="ARBA00022500"/>
    </source>
</evidence>
<dbReference type="EMBL" id="AP014648">
    <property type="protein sequence ID" value="BAQ18256.1"/>
    <property type="molecule type" value="Genomic_DNA"/>
</dbReference>
<comment type="catalytic activity">
    <reaction evidence="3 4">
        <text>[protein]-L-glutamate 5-O-methyl ester + H2O = L-glutamyl-[protein] + methanol + H(+)</text>
        <dbReference type="Rhea" id="RHEA:23236"/>
        <dbReference type="Rhea" id="RHEA-COMP:10208"/>
        <dbReference type="Rhea" id="RHEA-COMP:10311"/>
        <dbReference type="ChEBI" id="CHEBI:15377"/>
        <dbReference type="ChEBI" id="CHEBI:15378"/>
        <dbReference type="ChEBI" id="CHEBI:17790"/>
        <dbReference type="ChEBI" id="CHEBI:29973"/>
        <dbReference type="ChEBI" id="CHEBI:82795"/>
        <dbReference type="EC" id="3.1.1.61"/>
    </reaction>
</comment>
<gene>
    <name evidence="4" type="primary">cheB</name>
    <name evidence="9" type="ORF">GL4_2823</name>
</gene>
<feature type="modified residue" description="4-aspartylphosphate" evidence="4 6">
    <location>
        <position position="57"/>
    </location>
</feature>
<evidence type="ECO:0000256" key="6">
    <source>
        <dbReference type="PROSITE-ProRule" id="PRU00169"/>
    </source>
</evidence>
<dbReference type="PANTHER" id="PTHR42872">
    <property type="entry name" value="PROTEIN-GLUTAMATE METHYLESTERASE/PROTEIN-GLUTAMINE GLUTAMINASE"/>
    <property type="match status" value="1"/>
</dbReference>
<organism evidence="9 10">
    <name type="scientific">Methyloceanibacter caenitepidi</name>
    <dbReference type="NCBI Taxonomy" id="1384459"/>
    <lineage>
        <taxon>Bacteria</taxon>
        <taxon>Pseudomonadati</taxon>
        <taxon>Pseudomonadota</taxon>
        <taxon>Alphaproteobacteria</taxon>
        <taxon>Hyphomicrobiales</taxon>
        <taxon>Hyphomicrobiaceae</taxon>
        <taxon>Methyloceanibacter</taxon>
    </lineage>
</organism>
<keyword evidence="4 6" id="KW-0597">Phosphoprotein</keyword>
<comment type="similarity">
    <text evidence="4">Belongs to the CheB family.</text>
</comment>
<dbReference type="PROSITE" id="PS50122">
    <property type="entry name" value="CHEB"/>
    <property type="match status" value="1"/>
</dbReference>
<dbReference type="Gene3D" id="3.40.50.180">
    <property type="entry name" value="Methylesterase CheB, C-terminal domain"/>
    <property type="match status" value="1"/>
</dbReference>
<dbReference type="Proteomes" id="UP000031643">
    <property type="component" value="Chromosome"/>
</dbReference>
<evidence type="ECO:0000313" key="9">
    <source>
        <dbReference type="EMBL" id="BAQ18256.1"/>
    </source>
</evidence>
<dbReference type="CDD" id="cd16432">
    <property type="entry name" value="CheB_Rec"/>
    <property type="match status" value="1"/>
</dbReference>
<feature type="active site" evidence="4 5">
    <location>
        <position position="171"/>
    </location>
</feature>
<feature type="active site" evidence="4 5">
    <location>
        <position position="294"/>
    </location>
</feature>
<dbReference type="GO" id="GO:0008984">
    <property type="term" value="F:protein-glutamate methylesterase activity"/>
    <property type="evidence" value="ECO:0007669"/>
    <property type="project" value="UniProtKB-UniRule"/>
</dbReference>
<dbReference type="SMART" id="SM00448">
    <property type="entry name" value="REC"/>
    <property type="match status" value="1"/>
</dbReference>
<dbReference type="EC" id="3.1.1.61" evidence="4"/>
<comment type="domain">
    <text evidence="4">Contains a C-terminal catalytic domain, and an N-terminal region which modulates catalytic activity.</text>
</comment>
<dbReference type="PROSITE" id="PS50110">
    <property type="entry name" value="RESPONSE_REGULATORY"/>
    <property type="match status" value="1"/>
</dbReference>
<dbReference type="NCBIfam" id="NF001965">
    <property type="entry name" value="PRK00742.1"/>
    <property type="match status" value="1"/>
</dbReference>
<dbReference type="HOGENOM" id="CLU_000445_51_0_5"/>
<evidence type="ECO:0000256" key="4">
    <source>
        <dbReference type="HAMAP-Rule" id="MF_00099"/>
    </source>
</evidence>
<feature type="domain" description="CheB-type methylesterase" evidence="8">
    <location>
        <begin position="159"/>
        <end position="352"/>
    </location>
</feature>
<dbReference type="GO" id="GO:0000156">
    <property type="term" value="F:phosphorelay response regulator activity"/>
    <property type="evidence" value="ECO:0007669"/>
    <property type="project" value="InterPro"/>
</dbReference>
<keyword evidence="2 4" id="KW-0378">Hydrolase</keyword>
<accession>A0A0A8K627</accession>
<dbReference type="HAMAP" id="MF_00099">
    <property type="entry name" value="CheB_chemtxs"/>
    <property type="match status" value="1"/>
</dbReference>
<dbReference type="SUPFAM" id="SSF52172">
    <property type="entry name" value="CheY-like"/>
    <property type="match status" value="1"/>
</dbReference>
<keyword evidence="1 4" id="KW-0145">Chemotaxis</keyword>
<dbReference type="PANTHER" id="PTHR42872:SF3">
    <property type="entry name" value="PROTEIN-GLUTAMATE METHYLESTERASE_PROTEIN-GLUTAMINE GLUTAMINASE 1"/>
    <property type="match status" value="1"/>
</dbReference>
<evidence type="ECO:0000259" key="8">
    <source>
        <dbReference type="PROSITE" id="PS50122"/>
    </source>
</evidence>
<dbReference type="SUPFAM" id="SSF52738">
    <property type="entry name" value="Methylesterase CheB, C-terminal domain"/>
    <property type="match status" value="1"/>
</dbReference>
<keyword evidence="4" id="KW-0963">Cytoplasm</keyword>